<keyword evidence="2" id="KW-0812">Transmembrane</keyword>
<proteinExistence type="predicted"/>
<name>A0A7C9VLC1_9PSEU</name>
<protein>
    <recommendedName>
        <fullName evidence="3">DUF5667 domain-containing protein</fullName>
    </recommendedName>
</protein>
<sequence length="359" mass="37417">MDGKGSTPRWRHTEHERFARAVEGGPQPVGRDNDLADDLAIVELLRTMDVGPDAETRARMKQRILTSPPPEKPLVLPSVRRVGARARLAVAAAAVLCLLLSLGGMSVLLSRDALPGDPLYGIKRTTESASLGLTFGDESRALKHLEFAATRVTEMETLAERAAEPAAQLTALADLNTDAVEGARQLTTYATSSDESALPALRDWALAQYVKLGTLRPRLPGDAGAHADTTMWLLASIAQRAHDLAARANCSTVISGNSDTLGPLPAKDECASATTDPNASSGRNPSSVAPTQPGQPDPSGQAPASTQPSQSLLPGTSTPPASQPGATTPPTSGKPEITIPLPLPLPSISLPLLPGISFG</sequence>
<dbReference type="InterPro" id="IPR043725">
    <property type="entry name" value="DUF5667"/>
</dbReference>
<feature type="transmembrane region" description="Helical" evidence="2">
    <location>
        <begin position="88"/>
        <end position="109"/>
    </location>
</feature>
<dbReference type="EMBL" id="JAAMPJ010000001">
    <property type="protein sequence ID" value="NGY58814.1"/>
    <property type="molecule type" value="Genomic_DNA"/>
</dbReference>
<dbReference type="RefSeq" id="WP_166044771.1">
    <property type="nucleotide sequence ID" value="NZ_JAAMPJ010000001.1"/>
</dbReference>
<evidence type="ECO:0000256" key="2">
    <source>
        <dbReference type="SAM" id="Phobius"/>
    </source>
</evidence>
<dbReference type="Proteomes" id="UP000481360">
    <property type="component" value="Unassembled WGS sequence"/>
</dbReference>
<reference evidence="4 5" key="1">
    <citation type="submission" date="2020-03" db="EMBL/GenBank/DDBJ databases">
        <title>Isolation and identification of active actinomycetes.</title>
        <authorList>
            <person name="Sun X."/>
        </authorList>
    </citation>
    <scope>NUCLEOTIDE SEQUENCE [LARGE SCALE GENOMIC DNA]</scope>
    <source>
        <strain evidence="4 5">NEAU-D13</strain>
    </source>
</reference>
<accession>A0A7C9VLC1</accession>
<evidence type="ECO:0000259" key="3">
    <source>
        <dbReference type="Pfam" id="PF18915"/>
    </source>
</evidence>
<evidence type="ECO:0000313" key="4">
    <source>
        <dbReference type="EMBL" id="NGY58814.1"/>
    </source>
</evidence>
<organism evidence="4 5">
    <name type="scientific">Lentzea alba</name>
    <dbReference type="NCBI Taxonomy" id="2714351"/>
    <lineage>
        <taxon>Bacteria</taxon>
        <taxon>Bacillati</taxon>
        <taxon>Actinomycetota</taxon>
        <taxon>Actinomycetes</taxon>
        <taxon>Pseudonocardiales</taxon>
        <taxon>Pseudonocardiaceae</taxon>
        <taxon>Lentzea</taxon>
    </lineage>
</organism>
<comment type="caution">
    <text evidence="4">The sequence shown here is derived from an EMBL/GenBank/DDBJ whole genome shotgun (WGS) entry which is preliminary data.</text>
</comment>
<dbReference type="AlphaFoldDB" id="A0A7C9VLC1"/>
<feature type="compositionally biased region" description="Polar residues" evidence="1">
    <location>
        <begin position="302"/>
        <end position="331"/>
    </location>
</feature>
<feature type="compositionally biased region" description="Low complexity" evidence="1">
    <location>
        <begin position="346"/>
        <end position="359"/>
    </location>
</feature>
<keyword evidence="2" id="KW-0472">Membrane</keyword>
<evidence type="ECO:0000256" key="1">
    <source>
        <dbReference type="SAM" id="MobiDB-lite"/>
    </source>
</evidence>
<keyword evidence="2" id="KW-1133">Transmembrane helix</keyword>
<keyword evidence="5" id="KW-1185">Reference proteome</keyword>
<gene>
    <name evidence="4" type="ORF">G7043_07715</name>
</gene>
<feature type="region of interest" description="Disordered" evidence="1">
    <location>
        <begin position="254"/>
        <end position="359"/>
    </location>
</feature>
<dbReference type="Pfam" id="PF18915">
    <property type="entry name" value="DUF5667"/>
    <property type="match status" value="1"/>
</dbReference>
<evidence type="ECO:0000313" key="5">
    <source>
        <dbReference type="Proteomes" id="UP000481360"/>
    </source>
</evidence>
<feature type="compositionally biased region" description="Polar residues" evidence="1">
    <location>
        <begin position="272"/>
        <end position="294"/>
    </location>
</feature>
<feature type="domain" description="DUF5667" evidence="3">
    <location>
        <begin position="113"/>
        <end position="187"/>
    </location>
</feature>